<organism evidence="1 2">
    <name type="scientific">Prauserella shujinwangii</name>
    <dbReference type="NCBI Taxonomy" id="1453103"/>
    <lineage>
        <taxon>Bacteria</taxon>
        <taxon>Bacillati</taxon>
        <taxon>Actinomycetota</taxon>
        <taxon>Actinomycetes</taxon>
        <taxon>Pseudonocardiales</taxon>
        <taxon>Pseudonocardiaceae</taxon>
        <taxon>Prauserella</taxon>
    </lineage>
</organism>
<dbReference type="AlphaFoldDB" id="A0A2T0M1B6"/>
<name>A0A2T0M1B6_9PSEU</name>
<proteinExistence type="predicted"/>
<dbReference type="RefSeq" id="WP_106177449.1">
    <property type="nucleotide sequence ID" value="NZ_PVNH01000002.1"/>
</dbReference>
<keyword evidence="2" id="KW-1185">Reference proteome</keyword>
<reference evidence="1 2" key="1">
    <citation type="submission" date="2018-03" db="EMBL/GenBank/DDBJ databases">
        <title>Genomic Encyclopedia of Type Strains, Phase III (KMG-III): the genomes of soil and plant-associated and newly described type strains.</title>
        <authorList>
            <person name="Whitman W."/>
        </authorList>
    </citation>
    <scope>NUCLEOTIDE SEQUENCE [LARGE SCALE GENOMIC DNA]</scope>
    <source>
        <strain evidence="1 2">CGMCC 4.7125</strain>
    </source>
</reference>
<gene>
    <name evidence="1" type="ORF">B0I33_102482</name>
</gene>
<accession>A0A2T0M1B6</accession>
<evidence type="ECO:0000313" key="1">
    <source>
        <dbReference type="EMBL" id="PRX50361.1"/>
    </source>
</evidence>
<dbReference type="EMBL" id="PVNH01000002">
    <property type="protein sequence ID" value="PRX50361.1"/>
    <property type="molecule type" value="Genomic_DNA"/>
</dbReference>
<evidence type="ECO:0000313" key="2">
    <source>
        <dbReference type="Proteomes" id="UP000238362"/>
    </source>
</evidence>
<dbReference type="Proteomes" id="UP000238362">
    <property type="component" value="Unassembled WGS sequence"/>
</dbReference>
<protein>
    <submittedName>
        <fullName evidence="1">Uncharacterized protein</fullName>
    </submittedName>
</protein>
<sequence length="85" mass="8992">MDAHSRRLLAEARRSGRPTVPVLVLAGPEVIGELRALGGRIGSADRRTGHVRADVPVAAVDRIPDLPGVSAVQVLEDVERDDPAP</sequence>
<comment type="caution">
    <text evidence="1">The sequence shown here is derived from an EMBL/GenBank/DDBJ whole genome shotgun (WGS) entry which is preliminary data.</text>
</comment>